<gene>
    <name evidence="1" type="ORF">BV22DRAFT_1194997</name>
</gene>
<reference evidence="1" key="1">
    <citation type="journal article" date="2021" name="New Phytol.">
        <title>Evolutionary innovations through gain and loss of genes in the ectomycorrhizal Boletales.</title>
        <authorList>
            <person name="Wu G."/>
            <person name="Miyauchi S."/>
            <person name="Morin E."/>
            <person name="Kuo A."/>
            <person name="Drula E."/>
            <person name="Varga T."/>
            <person name="Kohler A."/>
            <person name="Feng B."/>
            <person name="Cao Y."/>
            <person name="Lipzen A."/>
            <person name="Daum C."/>
            <person name="Hundley H."/>
            <person name="Pangilinan J."/>
            <person name="Johnson J."/>
            <person name="Barry K."/>
            <person name="LaButti K."/>
            <person name="Ng V."/>
            <person name="Ahrendt S."/>
            <person name="Min B."/>
            <person name="Choi I.G."/>
            <person name="Park H."/>
            <person name="Plett J.M."/>
            <person name="Magnuson J."/>
            <person name="Spatafora J.W."/>
            <person name="Nagy L.G."/>
            <person name="Henrissat B."/>
            <person name="Grigoriev I.V."/>
            <person name="Yang Z.L."/>
            <person name="Xu J."/>
            <person name="Martin F.M."/>
        </authorList>
    </citation>
    <scope>NUCLEOTIDE SEQUENCE</scope>
    <source>
        <strain evidence="1">KUC20120723A-06</strain>
    </source>
</reference>
<dbReference type="EMBL" id="MU266397">
    <property type="protein sequence ID" value="KAH7925693.1"/>
    <property type="molecule type" value="Genomic_DNA"/>
</dbReference>
<sequence>MSAGRKISPAKLQAIFNEIKDLLIKTKPKLNDITLGDLAVADDLHQIALLAQSFTEQRPKSSKNWSDLTDVLDQEGVNLWNASGIFRQGSEHDSRTIVAALRLAGFRLMEAGLEPKPGIEALLHVLQIASKAGSTLSELGNTDTAASVLACAAKYEEMLRSLDDPQDTHQQAKARVTTVYYSTRMEAAWREKNEGLANFMSDKVTENDRRLALLSNRDRELLASKLLDIGKSQLRDCYQSGTASMEGVNASDALRWMQKAFSMIEPLDCSESPGLAELKRSVLRSLARGFFLSSSRDPENLNRAEAALEEVIASIDSSVDNVRRSLFRLIVAFLGGDICSHVILGKLRISATPMDEARRAEAAKSWGYRPSSRHVPSDAVPTFGRSVLITAPPSLALQSIIDNMTFSEENLTDILQELRTLSQLHTLVTTATQYCLRRALGLPESSMMTTQEQPKTWVIPSKASLSDPSPIVAISAWPAHRFHPLEVAEADIELPKISATACLTLFWQYGNRHYHAARWAEAANWFICGTHTIFRSLGSANNAKCFRKAALCYLQQKEYAKAASIIRRCPCNEATTRYVVFLIAVHQGLEDEAITAVRSMAEAPDFDRKMLLLACRLSHESGLKALLLSVLKALLDTLSFRENLDTVTEAMTLTRCIIRLILKLLGEPAANIRALVHSLIEHFTNAKALVEGASCENSALVIRDISWLWRTAYNSAIQGCADWEDSEEQISELFDIARQLLELYASNALIEGDAGIYLCLINASFASVSGQVISVRQLLAQGKSIEHERFRTLVTEIKLCKERILKAVGQNRIAPEDLARAQSFLHVLRVFEVEISCRVQDWDSVLATIEEAIQSDSLASITFEALADTLWEEKECPVHVLFAALEAILHAYLSRGCLSIEKFSRWLRSTCTILLSRNTSTDRTKAIGYMEQAIAVLEEHGDLRNTTNILYPIDERQWLLSTAYNTGIECLHASLIDEAKRWFECSTVICRFVPDGKRRADKISDTYTDLLARYSSRS</sequence>
<evidence type="ECO:0000313" key="2">
    <source>
        <dbReference type="Proteomes" id="UP000790709"/>
    </source>
</evidence>
<organism evidence="1 2">
    <name type="scientific">Leucogyrophana mollusca</name>
    <dbReference type="NCBI Taxonomy" id="85980"/>
    <lineage>
        <taxon>Eukaryota</taxon>
        <taxon>Fungi</taxon>
        <taxon>Dikarya</taxon>
        <taxon>Basidiomycota</taxon>
        <taxon>Agaricomycotina</taxon>
        <taxon>Agaricomycetes</taxon>
        <taxon>Agaricomycetidae</taxon>
        <taxon>Boletales</taxon>
        <taxon>Boletales incertae sedis</taxon>
        <taxon>Leucogyrophana</taxon>
    </lineage>
</organism>
<keyword evidence="2" id="KW-1185">Reference proteome</keyword>
<name>A0ACB8BLG9_9AGAM</name>
<proteinExistence type="predicted"/>
<evidence type="ECO:0000313" key="1">
    <source>
        <dbReference type="EMBL" id="KAH7925693.1"/>
    </source>
</evidence>
<comment type="caution">
    <text evidence="1">The sequence shown here is derived from an EMBL/GenBank/DDBJ whole genome shotgun (WGS) entry which is preliminary data.</text>
</comment>
<dbReference type="Proteomes" id="UP000790709">
    <property type="component" value="Unassembled WGS sequence"/>
</dbReference>
<protein>
    <submittedName>
        <fullName evidence="1">SPO22-domain-containing protein</fullName>
    </submittedName>
</protein>
<accession>A0ACB8BLG9</accession>